<organism evidence="1 2">
    <name type="scientific">Ereboglobus luteus</name>
    <dbReference type="NCBI Taxonomy" id="1796921"/>
    <lineage>
        <taxon>Bacteria</taxon>
        <taxon>Pseudomonadati</taxon>
        <taxon>Verrucomicrobiota</taxon>
        <taxon>Opitutia</taxon>
        <taxon>Opitutales</taxon>
        <taxon>Opitutaceae</taxon>
        <taxon>Ereboglobus</taxon>
    </lineage>
</organism>
<evidence type="ECO:0008006" key="3">
    <source>
        <dbReference type="Google" id="ProtNLM"/>
    </source>
</evidence>
<gene>
    <name evidence="1" type="ORF">CKA38_14395</name>
</gene>
<dbReference type="Proteomes" id="UP000244896">
    <property type="component" value="Chromosome"/>
</dbReference>
<dbReference type="Pfam" id="PF22091">
    <property type="entry name" value="DUF6941"/>
    <property type="match status" value="1"/>
</dbReference>
<proteinExistence type="predicted"/>
<sequence length="127" mass="14206">MKSKPQVLAWLTCDGVHIDPGSGKHTILGVFSNIRAREFPVTHPRMIWFLTISDVPAGKHMIRITLGLDPMNMNPLIEREFESAGPLQRINLINEINNLNFDEPGDYSIVIEVDDEPLLATSITVSN</sequence>
<protein>
    <recommendedName>
        <fullName evidence="3">Rhamnogalacturonan lyase domain-containing protein</fullName>
    </recommendedName>
</protein>
<accession>A0A2U8E783</accession>
<dbReference type="InterPro" id="IPR054221">
    <property type="entry name" value="DUF6941"/>
</dbReference>
<name>A0A2U8E783_9BACT</name>
<reference evidence="1 2" key="1">
    <citation type="journal article" date="2018" name="Syst. Appl. Microbiol.">
        <title>Ereboglobus luteus gen. nov. sp. nov. from cockroach guts, and new insights into the oxygen relationship of the genera Opitutus and Didymococcus (Verrucomicrobia: Opitutaceae).</title>
        <authorList>
            <person name="Tegtmeier D."/>
            <person name="Belitz A."/>
            <person name="Radek R."/>
            <person name="Heimerl T."/>
            <person name="Brune A."/>
        </authorList>
    </citation>
    <scope>NUCLEOTIDE SEQUENCE [LARGE SCALE GENOMIC DNA]</scope>
    <source>
        <strain evidence="1 2">Ho45</strain>
    </source>
</reference>
<dbReference type="OrthoDB" id="193540at2"/>
<keyword evidence="2" id="KW-1185">Reference proteome</keyword>
<dbReference type="AlphaFoldDB" id="A0A2U8E783"/>
<evidence type="ECO:0000313" key="1">
    <source>
        <dbReference type="EMBL" id="AWI10721.1"/>
    </source>
</evidence>
<evidence type="ECO:0000313" key="2">
    <source>
        <dbReference type="Proteomes" id="UP000244896"/>
    </source>
</evidence>
<dbReference type="RefSeq" id="WP_108826618.1">
    <property type="nucleotide sequence ID" value="NZ_CP023004.1"/>
</dbReference>
<dbReference type="KEGG" id="elut:CKA38_14395"/>
<dbReference type="EMBL" id="CP023004">
    <property type="protein sequence ID" value="AWI10721.1"/>
    <property type="molecule type" value="Genomic_DNA"/>
</dbReference>